<sequence length="81" mass="9677">MDWHIVNNLALYEVSEEKIFMYSQIDQRTDGHEILEDHRINKNTHIKEMMADGGRPWRNCPWSVLCSGSYRSSWDTFLDEE</sequence>
<evidence type="ECO:0000313" key="2">
    <source>
        <dbReference type="Proteomes" id="UP001054837"/>
    </source>
</evidence>
<evidence type="ECO:0000313" key="1">
    <source>
        <dbReference type="EMBL" id="GIY84321.1"/>
    </source>
</evidence>
<name>A0AAV4WN56_9ARAC</name>
<dbReference type="EMBL" id="BPLQ01014926">
    <property type="protein sequence ID" value="GIY84321.1"/>
    <property type="molecule type" value="Genomic_DNA"/>
</dbReference>
<dbReference type="Proteomes" id="UP001054837">
    <property type="component" value="Unassembled WGS sequence"/>
</dbReference>
<accession>A0AAV4WN56</accession>
<protein>
    <submittedName>
        <fullName evidence="1">Uncharacterized protein</fullName>
    </submittedName>
</protein>
<organism evidence="1 2">
    <name type="scientific">Caerostris darwini</name>
    <dbReference type="NCBI Taxonomy" id="1538125"/>
    <lineage>
        <taxon>Eukaryota</taxon>
        <taxon>Metazoa</taxon>
        <taxon>Ecdysozoa</taxon>
        <taxon>Arthropoda</taxon>
        <taxon>Chelicerata</taxon>
        <taxon>Arachnida</taxon>
        <taxon>Araneae</taxon>
        <taxon>Araneomorphae</taxon>
        <taxon>Entelegynae</taxon>
        <taxon>Araneoidea</taxon>
        <taxon>Araneidae</taxon>
        <taxon>Caerostris</taxon>
    </lineage>
</organism>
<dbReference type="AlphaFoldDB" id="A0AAV4WN56"/>
<reference evidence="1 2" key="1">
    <citation type="submission" date="2021-06" db="EMBL/GenBank/DDBJ databases">
        <title>Caerostris darwini draft genome.</title>
        <authorList>
            <person name="Kono N."/>
            <person name="Arakawa K."/>
        </authorList>
    </citation>
    <scope>NUCLEOTIDE SEQUENCE [LARGE SCALE GENOMIC DNA]</scope>
</reference>
<gene>
    <name evidence="1" type="ORF">CDAR_450541</name>
</gene>
<keyword evidence="2" id="KW-1185">Reference proteome</keyword>
<comment type="caution">
    <text evidence="1">The sequence shown here is derived from an EMBL/GenBank/DDBJ whole genome shotgun (WGS) entry which is preliminary data.</text>
</comment>
<proteinExistence type="predicted"/>